<comment type="similarity">
    <text evidence="2 9">Belongs to the glycosyl hydrolase 28 family.</text>
</comment>
<feature type="active site" evidence="8">
    <location>
        <position position="169"/>
    </location>
</feature>
<dbReference type="SUPFAM" id="SSF51126">
    <property type="entry name" value="Pectin lyase-like"/>
    <property type="match status" value="1"/>
</dbReference>
<dbReference type="Pfam" id="PF00295">
    <property type="entry name" value="Glyco_hydro_28"/>
    <property type="match status" value="1"/>
</dbReference>
<name>A0A8K0HBM6_9ROSA</name>
<proteinExistence type="inferred from homology"/>
<dbReference type="GO" id="GO:0004650">
    <property type="term" value="F:polygalacturonase activity"/>
    <property type="evidence" value="ECO:0007669"/>
    <property type="project" value="InterPro"/>
</dbReference>
<organism evidence="11 12">
    <name type="scientific">Rhamnella rubrinervis</name>
    <dbReference type="NCBI Taxonomy" id="2594499"/>
    <lineage>
        <taxon>Eukaryota</taxon>
        <taxon>Viridiplantae</taxon>
        <taxon>Streptophyta</taxon>
        <taxon>Embryophyta</taxon>
        <taxon>Tracheophyta</taxon>
        <taxon>Spermatophyta</taxon>
        <taxon>Magnoliopsida</taxon>
        <taxon>eudicotyledons</taxon>
        <taxon>Gunneridae</taxon>
        <taxon>Pentapetalae</taxon>
        <taxon>rosids</taxon>
        <taxon>fabids</taxon>
        <taxon>Rosales</taxon>
        <taxon>Rhamnaceae</taxon>
        <taxon>rhamnoid group</taxon>
        <taxon>Rhamneae</taxon>
        <taxon>Rhamnella</taxon>
    </lineage>
</organism>
<keyword evidence="4" id="KW-0964">Secreted</keyword>
<evidence type="ECO:0000256" key="7">
    <source>
        <dbReference type="ARBA" id="ARBA00023316"/>
    </source>
</evidence>
<dbReference type="GO" id="GO:0071555">
    <property type="term" value="P:cell wall organization"/>
    <property type="evidence" value="ECO:0007669"/>
    <property type="project" value="UniProtKB-KW"/>
</dbReference>
<keyword evidence="7" id="KW-0961">Cell wall biogenesis/degradation</keyword>
<sequence>MAKFSNFHCTSALTLMTILCVTYPSFAAATTTYNVISFGAKPNGVIDSTKAFLNAWSTACASTKAAIIQVPREGQFNNWFSFERVKGVSISGGALDAKGPALWACKAAGKNCPSGATPTGTVQIPMASMYNSPEMLQSLTSIRTGDDCVSIGPGTKNLWIERITCGPGHGISIGSLA</sequence>
<feature type="chain" id="PRO_5035452273" evidence="10">
    <location>
        <begin position="28"/>
        <end position="177"/>
    </location>
</feature>
<keyword evidence="12" id="KW-1185">Reference proteome</keyword>
<evidence type="ECO:0000256" key="6">
    <source>
        <dbReference type="ARBA" id="ARBA00023295"/>
    </source>
</evidence>
<comment type="caution">
    <text evidence="11">The sequence shown here is derived from an EMBL/GenBank/DDBJ whole genome shotgun (WGS) entry which is preliminary data.</text>
</comment>
<keyword evidence="3" id="KW-0134">Cell wall</keyword>
<accession>A0A8K0HBM6</accession>
<dbReference type="Proteomes" id="UP000796880">
    <property type="component" value="Unassembled WGS sequence"/>
</dbReference>
<dbReference type="GO" id="GO:0005975">
    <property type="term" value="P:carbohydrate metabolic process"/>
    <property type="evidence" value="ECO:0007669"/>
    <property type="project" value="InterPro"/>
</dbReference>
<keyword evidence="5 9" id="KW-0378">Hydrolase</keyword>
<dbReference type="InterPro" id="IPR000743">
    <property type="entry name" value="Glyco_hydro_28"/>
</dbReference>
<keyword evidence="10" id="KW-0732">Signal</keyword>
<gene>
    <name evidence="11" type="ORF">FNV43_RR10357</name>
</gene>
<dbReference type="InterPro" id="IPR011050">
    <property type="entry name" value="Pectin_lyase_fold/virulence"/>
</dbReference>
<dbReference type="PANTHER" id="PTHR31375">
    <property type="match status" value="1"/>
</dbReference>
<dbReference type="PROSITE" id="PS00502">
    <property type="entry name" value="POLYGALACTURONASE"/>
    <property type="match status" value="1"/>
</dbReference>
<evidence type="ECO:0000256" key="1">
    <source>
        <dbReference type="ARBA" id="ARBA00004191"/>
    </source>
</evidence>
<dbReference type="AlphaFoldDB" id="A0A8K0HBM6"/>
<dbReference type="Gene3D" id="2.160.20.10">
    <property type="entry name" value="Single-stranded right-handed beta-helix, Pectin lyase-like"/>
    <property type="match status" value="2"/>
</dbReference>
<keyword evidence="6 9" id="KW-0326">Glycosidase</keyword>
<dbReference type="OrthoDB" id="1909044at2759"/>
<evidence type="ECO:0000256" key="8">
    <source>
        <dbReference type="PROSITE-ProRule" id="PRU10052"/>
    </source>
</evidence>
<evidence type="ECO:0000256" key="4">
    <source>
        <dbReference type="ARBA" id="ARBA00022525"/>
    </source>
</evidence>
<evidence type="ECO:0000256" key="9">
    <source>
        <dbReference type="RuleBase" id="RU361169"/>
    </source>
</evidence>
<evidence type="ECO:0000256" key="10">
    <source>
        <dbReference type="SAM" id="SignalP"/>
    </source>
</evidence>
<comment type="subcellular location">
    <subcellularLocation>
        <location evidence="1">Secreted</location>
        <location evidence="1">Cell wall</location>
    </subcellularLocation>
</comment>
<evidence type="ECO:0000313" key="11">
    <source>
        <dbReference type="EMBL" id="KAF3449626.1"/>
    </source>
</evidence>
<evidence type="ECO:0000256" key="5">
    <source>
        <dbReference type="ARBA" id="ARBA00022801"/>
    </source>
</evidence>
<evidence type="ECO:0000256" key="2">
    <source>
        <dbReference type="ARBA" id="ARBA00008834"/>
    </source>
</evidence>
<reference evidence="11" key="1">
    <citation type="submission" date="2020-03" db="EMBL/GenBank/DDBJ databases">
        <title>A high-quality chromosome-level genome assembly of a woody plant with both climbing and erect habits, Rhamnella rubrinervis.</title>
        <authorList>
            <person name="Lu Z."/>
            <person name="Yang Y."/>
            <person name="Zhu X."/>
            <person name="Sun Y."/>
        </authorList>
    </citation>
    <scope>NUCLEOTIDE SEQUENCE</scope>
    <source>
        <strain evidence="11">BYM</strain>
        <tissue evidence="11">Leaf</tissue>
    </source>
</reference>
<dbReference type="InterPro" id="IPR012334">
    <property type="entry name" value="Pectin_lyas_fold"/>
</dbReference>
<feature type="signal peptide" evidence="10">
    <location>
        <begin position="1"/>
        <end position="27"/>
    </location>
</feature>
<evidence type="ECO:0000313" key="12">
    <source>
        <dbReference type="Proteomes" id="UP000796880"/>
    </source>
</evidence>
<evidence type="ECO:0000256" key="3">
    <source>
        <dbReference type="ARBA" id="ARBA00022512"/>
    </source>
</evidence>
<protein>
    <submittedName>
        <fullName evidence="11">Uncharacterized protein</fullName>
    </submittedName>
</protein>
<dbReference type="EMBL" id="VOIH02000004">
    <property type="protein sequence ID" value="KAF3449626.1"/>
    <property type="molecule type" value="Genomic_DNA"/>
</dbReference>